<comment type="caution">
    <text evidence="3">The sequence shown here is derived from an EMBL/GenBank/DDBJ whole genome shotgun (WGS) entry which is preliminary data.</text>
</comment>
<dbReference type="AlphaFoldDB" id="A0A7C4W7I8"/>
<evidence type="ECO:0000313" key="3">
    <source>
        <dbReference type="EMBL" id="HGU34177.1"/>
    </source>
</evidence>
<proteinExistence type="predicted"/>
<dbReference type="Pfam" id="PF02371">
    <property type="entry name" value="Transposase_20"/>
    <property type="match status" value="1"/>
</dbReference>
<dbReference type="NCBIfam" id="NF033542">
    <property type="entry name" value="transpos_IS110"/>
    <property type="match status" value="1"/>
</dbReference>
<dbReference type="InterPro" id="IPR003346">
    <property type="entry name" value="Transposase_20"/>
</dbReference>
<feature type="domain" description="Transposase IS110-like N-terminal" evidence="1">
    <location>
        <begin position="11"/>
        <end position="158"/>
    </location>
</feature>
<reference evidence="3" key="1">
    <citation type="journal article" date="2020" name="mSystems">
        <title>Genome- and Community-Level Interaction Insights into Carbon Utilization and Element Cycling Functions of Hydrothermarchaeota in Hydrothermal Sediment.</title>
        <authorList>
            <person name="Zhou Z."/>
            <person name="Liu Y."/>
            <person name="Xu W."/>
            <person name="Pan J."/>
            <person name="Luo Z.H."/>
            <person name="Li M."/>
        </authorList>
    </citation>
    <scope>NUCLEOTIDE SEQUENCE [LARGE SCALE GENOMIC DNA]</scope>
    <source>
        <strain evidence="3">SpSt-477</strain>
    </source>
</reference>
<dbReference type="PANTHER" id="PTHR33055:SF13">
    <property type="entry name" value="TRANSPOSASE"/>
    <property type="match status" value="1"/>
</dbReference>
<accession>A0A7C4W7I8</accession>
<gene>
    <name evidence="3" type="ORF">ENS29_15230</name>
</gene>
<dbReference type="PANTHER" id="PTHR33055">
    <property type="entry name" value="TRANSPOSASE FOR INSERTION SEQUENCE ELEMENT IS1111A"/>
    <property type="match status" value="1"/>
</dbReference>
<dbReference type="GO" id="GO:0006313">
    <property type="term" value="P:DNA transposition"/>
    <property type="evidence" value="ECO:0007669"/>
    <property type="project" value="InterPro"/>
</dbReference>
<feature type="domain" description="Transposase IS116/IS110/IS902 C-terminal" evidence="2">
    <location>
        <begin position="255"/>
        <end position="339"/>
    </location>
</feature>
<dbReference type="GO" id="GO:0003677">
    <property type="term" value="F:DNA binding"/>
    <property type="evidence" value="ECO:0007669"/>
    <property type="project" value="InterPro"/>
</dbReference>
<dbReference type="GO" id="GO:0004803">
    <property type="term" value="F:transposase activity"/>
    <property type="evidence" value="ECO:0007669"/>
    <property type="project" value="InterPro"/>
</dbReference>
<evidence type="ECO:0000259" key="1">
    <source>
        <dbReference type="Pfam" id="PF01548"/>
    </source>
</evidence>
<sequence>MMIEAVTKRVAGLDVHKMVVVGTVLLEQEDGSLQHETKQFGTFKRERRKMCQWLKDHDIELVVMESTGIFWKSIYSTLQRAQIRAYVVNARHVKNVPGRKTDVSDSHWLAALARLGLLRPSFIPPEDLNHLRELTRQRMKLKGMLSAEKNRLSKILDSAGIRLSGVVTDIGGKSAQEIIDGLIDGAPIDELLNCIRGRLKSKTEQLKDCLDEELTPKQIFVLKEIRDHIQYLNSAIQRFDEALFAAMSPYQKQWEILQTLPGVDKVSAAILIVEIGTDMEQFGSADRICSWAGMCPGNNESAGKRKSGRTRKGNIFLRSILCEIANAAIKTRSQFKGKYESLVIRRGHKRAIIAIGHKILRIIFTLLKRNQPYDDPDINYEKLMVDRNAPRWLKALDKYGYLPQAA</sequence>
<evidence type="ECO:0000259" key="2">
    <source>
        <dbReference type="Pfam" id="PF02371"/>
    </source>
</evidence>
<dbReference type="Pfam" id="PF01548">
    <property type="entry name" value="DEDD_Tnp_IS110"/>
    <property type="match status" value="1"/>
</dbReference>
<dbReference type="EMBL" id="DSUH01000352">
    <property type="protein sequence ID" value="HGU34177.1"/>
    <property type="molecule type" value="Genomic_DNA"/>
</dbReference>
<dbReference type="InterPro" id="IPR047650">
    <property type="entry name" value="Transpos_IS110"/>
</dbReference>
<name>A0A7C4W7I8_9BACT</name>
<organism evidence="3">
    <name type="scientific">Desulfatirhabdium butyrativorans</name>
    <dbReference type="NCBI Taxonomy" id="340467"/>
    <lineage>
        <taxon>Bacteria</taxon>
        <taxon>Pseudomonadati</taxon>
        <taxon>Thermodesulfobacteriota</taxon>
        <taxon>Desulfobacteria</taxon>
        <taxon>Desulfobacterales</taxon>
        <taxon>Desulfatirhabdiaceae</taxon>
        <taxon>Desulfatirhabdium</taxon>
    </lineage>
</organism>
<protein>
    <submittedName>
        <fullName evidence="3">IS110 family transposase</fullName>
    </submittedName>
</protein>
<dbReference type="InterPro" id="IPR002525">
    <property type="entry name" value="Transp_IS110-like_N"/>
</dbReference>